<dbReference type="Gene3D" id="1.10.3730.10">
    <property type="entry name" value="ProC C-terminal domain-like"/>
    <property type="match status" value="1"/>
</dbReference>
<reference evidence="14" key="2">
    <citation type="submission" date="2022-10" db="EMBL/GenBank/DDBJ databases">
        <authorList>
            <person name="Aronson H.S."/>
        </authorList>
    </citation>
    <scope>NUCLEOTIDE SEQUENCE</scope>
    <source>
        <strain evidence="14">RS19-109</strain>
    </source>
</reference>
<accession>A0A9X4MJ85</accession>
<keyword evidence="4 8" id="KW-0028">Amino-acid biosynthesis</keyword>
<comment type="catalytic activity">
    <reaction evidence="8 11">
        <text>L-proline + NADP(+) = (S)-1-pyrroline-5-carboxylate + NADPH + 2 H(+)</text>
        <dbReference type="Rhea" id="RHEA:14109"/>
        <dbReference type="ChEBI" id="CHEBI:15378"/>
        <dbReference type="ChEBI" id="CHEBI:17388"/>
        <dbReference type="ChEBI" id="CHEBI:57783"/>
        <dbReference type="ChEBI" id="CHEBI:58349"/>
        <dbReference type="ChEBI" id="CHEBI:60039"/>
        <dbReference type="EC" id="1.5.1.2"/>
    </reaction>
</comment>
<dbReference type="InterPro" id="IPR029036">
    <property type="entry name" value="P5CR_dimer"/>
</dbReference>
<keyword evidence="7 8" id="KW-0560">Oxidoreductase</keyword>
<dbReference type="InterPro" id="IPR000304">
    <property type="entry name" value="Pyrroline-COOH_reductase"/>
</dbReference>
<evidence type="ECO:0000313" key="15">
    <source>
        <dbReference type="Proteomes" id="UP001154240"/>
    </source>
</evidence>
<comment type="similarity">
    <text evidence="2 8 11">Belongs to the pyrroline-5-carboxylate reductase family.</text>
</comment>
<evidence type="ECO:0000259" key="13">
    <source>
        <dbReference type="Pfam" id="PF14748"/>
    </source>
</evidence>
<keyword evidence="3 8" id="KW-0963">Cytoplasm</keyword>
<dbReference type="AlphaFoldDB" id="A0A9X4MJ85"/>
<dbReference type="EC" id="1.5.1.2" evidence="8 9"/>
<comment type="function">
    <text evidence="8">Catalyzes the reduction of 1-pyrroline-5-carboxylate (PCA) to L-proline.</text>
</comment>
<evidence type="ECO:0000256" key="8">
    <source>
        <dbReference type="HAMAP-Rule" id="MF_01925"/>
    </source>
</evidence>
<dbReference type="Proteomes" id="UP001154240">
    <property type="component" value="Unassembled WGS sequence"/>
</dbReference>
<comment type="subcellular location">
    <subcellularLocation>
        <location evidence="1 8">Cytoplasm</location>
    </subcellularLocation>
</comment>
<dbReference type="Pfam" id="PF03807">
    <property type="entry name" value="F420_oxidored"/>
    <property type="match status" value="1"/>
</dbReference>
<dbReference type="InterPro" id="IPR028939">
    <property type="entry name" value="P5C_Rdtase_cat_N"/>
</dbReference>
<dbReference type="InterPro" id="IPR008927">
    <property type="entry name" value="6-PGluconate_DH-like_C_sf"/>
</dbReference>
<reference evidence="14" key="1">
    <citation type="journal article" date="2022" name="bioRxiv">
        <title>Thiovibrio frasassiensisgen. nov., sp. nov., an autotrophic, elemental sulfur disproportionating bacterium isolated from sulfidic karst sediment, and proposal of Thiovibrionaceae fam. nov.</title>
        <authorList>
            <person name="Aronson H."/>
            <person name="Thomas C."/>
            <person name="Bhattacharyya M."/>
            <person name="Eckstein S."/>
            <person name="Jensen S."/>
            <person name="Barco R."/>
            <person name="Macalady J."/>
            <person name="Amend J."/>
        </authorList>
    </citation>
    <scope>NUCLEOTIDE SEQUENCE</scope>
    <source>
        <strain evidence="14">RS19-109</strain>
    </source>
</reference>
<dbReference type="PANTHER" id="PTHR11645">
    <property type="entry name" value="PYRROLINE-5-CARBOXYLATE REDUCTASE"/>
    <property type="match status" value="1"/>
</dbReference>
<dbReference type="RefSeq" id="WP_307633470.1">
    <property type="nucleotide sequence ID" value="NZ_JAPHEH010000001.1"/>
</dbReference>
<evidence type="ECO:0000256" key="2">
    <source>
        <dbReference type="ARBA" id="ARBA00005525"/>
    </source>
</evidence>
<evidence type="ECO:0000256" key="10">
    <source>
        <dbReference type="PIRSR" id="PIRSR000193-1"/>
    </source>
</evidence>
<dbReference type="EMBL" id="JAPHEH010000001">
    <property type="protein sequence ID" value="MDG4476503.1"/>
    <property type="molecule type" value="Genomic_DNA"/>
</dbReference>
<dbReference type="PANTHER" id="PTHR11645:SF0">
    <property type="entry name" value="PYRROLINE-5-CARBOXYLATE REDUCTASE 3"/>
    <property type="match status" value="1"/>
</dbReference>
<dbReference type="Pfam" id="PF14748">
    <property type="entry name" value="P5CR_dimer"/>
    <property type="match status" value="1"/>
</dbReference>
<evidence type="ECO:0000259" key="12">
    <source>
        <dbReference type="Pfam" id="PF03807"/>
    </source>
</evidence>
<evidence type="ECO:0000256" key="6">
    <source>
        <dbReference type="ARBA" id="ARBA00022857"/>
    </source>
</evidence>
<feature type="binding site" evidence="10">
    <location>
        <begin position="72"/>
        <end position="75"/>
    </location>
    <ligand>
        <name>NADP(+)</name>
        <dbReference type="ChEBI" id="CHEBI:58349"/>
    </ligand>
</feature>
<organism evidence="14 15">
    <name type="scientific">Thiovibrio frasassiensis</name>
    <dbReference type="NCBI Taxonomy" id="2984131"/>
    <lineage>
        <taxon>Bacteria</taxon>
        <taxon>Pseudomonadati</taxon>
        <taxon>Thermodesulfobacteriota</taxon>
        <taxon>Desulfobulbia</taxon>
        <taxon>Desulfobulbales</taxon>
        <taxon>Thiovibrionaceae</taxon>
        <taxon>Thiovibrio</taxon>
    </lineage>
</organism>
<dbReference type="InterPro" id="IPR036291">
    <property type="entry name" value="NAD(P)-bd_dom_sf"/>
</dbReference>
<comment type="pathway">
    <text evidence="8 11">Amino-acid biosynthesis; L-proline biosynthesis; L-proline from L-glutamate 5-semialdehyde: step 1/1.</text>
</comment>
<evidence type="ECO:0000256" key="4">
    <source>
        <dbReference type="ARBA" id="ARBA00022605"/>
    </source>
</evidence>
<name>A0A9X4MJ85_9BACT</name>
<evidence type="ECO:0000256" key="7">
    <source>
        <dbReference type="ARBA" id="ARBA00023002"/>
    </source>
</evidence>
<dbReference type="PROSITE" id="PS00521">
    <property type="entry name" value="P5CR"/>
    <property type="match status" value="1"/>
</dbReference>
<evidence type="ECO:0000256" key="1">
    <source>
        <dbReference type="ARBA" id="ARBA00004496"/>
    </source>
</evidence>
<keyword evidence="15" id="KW-1185">Reference proteome</keyword>
<dbReference type="GO" id="GO:0055129">
    <property type="term" value="P:L-proline biosynthetic process"/>
    <property type="evidence" value="ECO:0007669"/>
    <property type="project" value="UniProtKB-UniRule"/>
</dbReference>
<protein>
    <recommendedName>
        <fullName evidence="8 9">Pyrroline-5-carboxylate reductase</fullName>
        <shortName evidence="8">P5C reductase</shortName>
        <shortName evidence="8">P5CR</shortName>
        <ecNumber evidence="8 9">1.5.1.2</ecNumber>
    </recommendedName>
    <alternativeName>
        <fullName evidence="8">PCA reductase</fullName>
    </alternativeName>
</protein>
<dbReference type="InterPro" id="IPR053790">
    <property type="entry name" value="P5CR-like_CS"/>
</dbReference>
<dbReference type="SUPFAM" id="SSF48179">
    <property type="entry name" value="6-phosphogluconate dehydrogenase C-terminal domain-like"/>
    <property type="match status" value="1"/>
</dbReference>
<dbReference type="NCBIfam" id="TIGR00112">
    <property type="entry name" value="proC"/>
    <property type="match status" value="1"/>
</dbReference>
<comment type="caution">
    <text evidence="14">The sequence shown here is derived from an EMBL/GenBank/DDBJ whole genome shotgun (WGS) entry which is preliminary data.</text>
</comment>
<evidence type="ECO:0000313" key="14">
    <source>
        <dbReference type="EMBL" id="MDG4476503.1"/>
    </source>
</evidence>
<feature type="domain" description="Pyrroline-5-carboxylate reductase dimerisation" evidence="13">
    <location>
        <begin position="165"/>
        <end position="269"/>
    </location>
</feature>
<dbReference type="FunFam" id="1.10.3730.10:FF:000001">
    <property type="entry name" value="Pyrroline-5-carboxylate reductase"/>
    <property type="match status" value="1"/>
</dbReference>
<keyword evidence="6 8" id="KW-0521">NADP</keyword>
<dbReference type="PIRSF" id="PIRSF000193">
    <property type="entry name" value="Pyrrol-5-carb_rd"/>
    <property type="match status" value="1"/>
</dbReference>
<dbReference type="HAMAP" id="MF_01925">
    <property type="entry name" value="P5C_reductase"/>
    <property type="match status" value="1"/>
</dbReference>
<evidence type="ECO:0000256" key="3">
    <source>
        <dbReference type="ARBA" id="ARBA00022490"/>
    </source>
</evidence>
<evidence type="ECO:0000256" key="5">
    <source>
        <dbReference type="ARBA" id="ARBA00022650"/>
    </source>
</evidence>
<dbReference type="GO" id="GO:0004735">
    <property type="term" value="F:pyrroline-5-carboxylate reductase activity"/>
    <property type="evidence" value="ECO:0007669"/>
    <property type="project" value="UniProtKB-UniRule"/>
</dbReference>
<dbReference type="GO" id="GO:0005737">
    <property type="term" value="C:cytoplasm"/>
    <property type="evidence" value="ECO:0007669"/>
    <property type="project" value="UniProtKB-SubCell"/>
</dbReference>
<feature type="domain" description="Pyrroline-5-carboxylate reductase catalytic N-terminal" evidence="12">
    <location>
        <begin position="6"/>
        <end position="101"/>
    </location>
</feature>
<sequence>MGFSGKLGFVGGGLMAEALIKGITGAGLVKGEEILVADPSSARRALLEKDYNVTAVSEATAVWAECKVVVLAVKPQVLTAVLSDAREQINAGHLLISIAAGIPLAVLEGAVAGRGCRVIRVMPNTPAIVLKGASALSPGQGVTPEDLAVATSIFDAVGVSFVLEESYLDAVTGLSGSGPAYVFTFIESLIDAGVKVGLARPVAQTLALQTVLGSVLLALDGTKHPAELRAMVTSPGGTTIAGLHELEKGAFRALVTNAVEAATNRSSELGRQVVAGAGKKS</sequence>
<dbReference type="Gene3D" id="3.40.50.720">
    <property type="entry name" value="NAD(P)-binding Rossmann-like Domain"/>
    <property type="match status" value="1"/>
</dbReference>
<gene>
    <name evidence="8 14" type="primary">proC</name>
    <name evidence="14" type="ORF">OLX77_10100</name>
</gene>
<proteinExistence type="inferred from homology"/>
<keyword evidence="5 8" id="KW-0641">Proline biosynthesis</keyword>
<comment type="catalytic activity">
    <reaction evidence="8">
        <text>L-proline + NAD(+) = (S)-1-pyrroline-5-carboxylate + NADH + 2 H(+)</text>
        <dbReference type="Rhea" id="RHEA:14105"/>
        <dbReference type="ChEBI" id="CHEBI:15378"/>
        <dbReference type="ChEBI" id="CHEBI:17388"/>
        <dbReference type="ChEBI" id="CHEBI:57540"/>
        <dbReference type="ChEBI" id="CHEBI:57945"/>
        <dbReference type="ChEBI" id="CHEBI:60039"/>
        <dbReference type="EC" id="1.5.1.2"/>
    </reaction>
</comment>
<evidence type="ECO:0000256" key="9">
    <source>
        <dbReference type="NCBIfam" id="TIGR00112"/>
    </source>
</evidence>
<dbReference type="FunFam" id="3.40.50.720:FF:000190">
    <property type="entry name" value="Pyrroline-5-carboxylate reductase"/>
    <property type="match status" value="1"/>
</dbReference>
<evidence type="ECO:0000256" key="11">
    <source>
        <dbReference type="RuleBase" id="RU003903"/>
    </source>
</evidence>
<dbReference type="SUPFAM" id="SSF51735">
    <property type="entry name" value="NAD(P)-binding Rossmann-fold domains"/>
    <property type="match status" value="1"/>
</dbReference>